<reference evidence="2 3" key="1">
    <citation type="submission" date="2018-05" db="EMBL/GenBank/DDBJ databases">
        <title>Draft genome of Methanospirillum stamsii Pt1.</title>
        <authorList>
            <person name="Dueholm M.S."/>
            <person name="Nielsen P.H."/>
            <person name="Bakmann L.F."/>
            <person name="Otzen D.E."/>
        </authorList>
    </citation>
    <scope>NUCLEOTIDE SEQUENCE [LARGE SCALE GENOMIC DNA]</scope>
    <source>
        <strain evidence="2 3">Pt1</strain>
    </source>
</reference>
<dbReference type="EMBL" id="QGMZ01000028">
    <property type="protein sequence ID" value="PWR71900.1"/>
    <property type="molecule type" value="Genomic_DNA"/>
</dbReference>
<dbReference type="GeneID" id="97610116"/>
<keyword evidence="3" id="KW-1185">Reference proteome</keyword>
<dbReference type="GO" id="GO:0003676">
    <property type="term" value="F:nucleic acid binding"/>
    <property type="evidence" value="ECO:0007669"/>
    <property type="project" value="InterPro"/>
</dbReference>
<organism evidence="2 3">
    <name type="scientific">Methanospirillum stamsii</name>
    <dbReference type="NCBI Taxonomy" id="1277351"/>
    <lineage>
        <taxon>Archaea</taxon>
        <taxon>Methanobacteriati</taxon>
        <taxon>Methanobacteriota</taxon>
        <taxon>Stenosarchaea group</taxon>
        <taxon>Methanomicrobia</taxon>
        <taxon>Methanomicrobiales</taxon>
        <taxon>Methanospirillaceae</taxon>
        <taxon>Methanospirillum</taxon>
    </lineage>
</organism>
<dbReference type="InterPro" id="IPR001584">
    <property type="entry name" value="Integrase_cat-core"/>
</dbReference>
<dbReference type="GO" id="GO:0015074">
    <property type="term" value="P:DNA integration"/>
    <property type="evidence" value="ECO:0007669"/>
    <property type="project" value="InterPro"/>
</dbReference>
<feature type="domain" description="Integrase catalytic" evidence="1">
    <location>
        <begin position="145"/>
        <end position="286"/>
    </location>
</feature>
<dbReference type="SUPFAM" id="SSF46689">
    <property type="entry name" value="Homeodomain-like"/>
    <property type="match status" value="1"/>
</dbReference>
<dbReference type="PROSITE" id="PS50994">
    <property type="entry name" value="INTEGRASE"/>
    <property type="match status" value="1"/>
</dbReference>
<dbReference type="RefSeq" id="WP_109941532.1">
    <property type="nucleotide sequence ID" value="NZ_CP176366.1"/>
</dbReference>
<dbReference type="InterPro" id="IPR036397">
    <property type="entry name" value="RNaseH_sf"/>
</dbReference>
<dbReference type="InterPro" id="IPR009057">
    <property type="entry name" value="Homeodomain-like_sf"/>
</dbReference>
<evidence type="ECO:0000259" key="1">
    <source>
        <dbReference type="PROSITE" id="PS50994"/>
    </source>
</evidence>
<evidence type="ECO:0000313" key="2">
    <source>
        <dbReference type="EMBL" id="PWR71900.1"/>
    </source>
</evidence>
<gene>
    <name evidence="2" type="ORF">DLD82_12850</name>
</gene>
<protein>
    <recommendedName>
        <fullName evidence="1">Integrase catalytic domain-containing protein</fullName>
    </recommendedName>
</protein>
<dbReference type="Gene3D" id="3.30.420.10">
    <property type="entry name" value="Ribonuclease H-like superfamily/Ribonuclease H"/>
    <property type="match status" value="1"/>
</dbReference>
<dbReference type="AlphaFoldDB" id="A0A2V2MZY1"/>
<name>A0A2V2MZY1_9EURY</name>
<dbReference type="SUPFAM" id="SSF53098">
    <property type="entry name" value="Ribonuclease H-like"/>
    <property type="match status" value="1"/>
</dbReference>
<dbReference type="Proteomes" id="UP000245934">
    <property type="component" value="Unassembled WGS sequence"/>
</dbReference>
<sequence length="286" mass="33716">MDDTEEDMRKEAIKRFIEGEKQVNICRILGKSKSWLNKWVKRYSSGSNDWYKDLSKRPKTIPNKLDDQLVNVVIRIRESLMEGDDEYAQYGFVGAEAIQFHMEELNYDPESIPCLSTIKRIIKRHKLRVNKKERYKRVKSKGRYSLIKPEYIDEIHQIDFVGPRYIRGCGPVNSLHLKDVIGRQVAGKQYSGKSMDNVMEFLLGYWKSHQLPKYIQVDNGMSFAGDFIHPRSISRFVKLCLYVGIEVIFIAPAKPWMNGTIEEFNKNFDRLFWRREEFSSLTDIRK</sequence>
<proteinExistence type="predicted"/>
<dbReference type="Pfam" id="PF13384">
    <property type="entry name" value="HTH_23"/>
    <property type="match status" value="1"/>
</dbReference>
<dbReference type="InterPro" id="IPR012337">
    <property type="entry name" value="RNaseH-like_sf"/>
</dbReference>
<evidence type="ECO:0000313" key="3">
    <source>
        <dbReference type="Proteomes" id="UP000245934"/>
    </source>
</evidence>
<comment type="caution">
    <text evidence="2">The sequence shown here is derived from an EMBL/GenBank/DDBJ whole genome shotgun (WGS) entry which is preliminary data.</text>
</comment>
<accession>A0A2V2MZY1</accession>